<dbReference type="NCBIfam" id="NF003442">
    <property type="entry name" value="PRK04976.1"/>
    <property type="match status" value="1"/>
</dbReference>
<name>A0A838YHG3_9NEIS</name>
<dbReference type="GO" id="GO:0051259">
    <property type="term" value="P:protein complex oligomerization"/>
    <property type="evidence" value="ECO:0007669"/>
    <property type="project" value="InterPro"/>
</dbReference>
<dbReference type="AlphaFoldDB" id="A0A838YHG3"/>
<gene>
    <name evidence="2" type="primary">torD</name>
    <name evidence="2" type="ORF">H2Z84_17380</name>
</gene>
<sequence length="206" mass="22633">MTETASSTDQRAALYAWFATLYARELSTKQLQAWLDGAAEPLLSTLEEAGFATEIQDMRRALDSLRVSSAAQLDLAADFTSSFLLDLHSCAAPYASCYQGDSPQLFGPAEKAMRHQLNALGLGVDSQFAEAADHLALQLELLSWLATARRESEEATHIASMLQWLPRFVSKAQHTPAQLPFYPALSRLLLQVLQELAAEELPHADV</sequence>
<dbReference type="EMBL" id="JACERN010000041">
    <property type="protein sequence ID" value="MBA4710144.1"/>
    <property type="molecule type" value="Genomic_DNA"/>
</dbReference>
<organism evidence="2 3">
    <name type="scientific">Aquitalea aquatica</name>
    <dbReference type="NCBI Taxonomy" id="3044273"/>
    <lineage>
        <taxon>Bacteria</taxon>
        <taxon>Pseudomonadati</taxon>
        <taxon>Pseudomonadota</taxon>
        <taxon>Betaproteobacteria</taxon>
        <taxon>Neisseriales</taxon>
        <taxon>Chromobacteriaceae</taxon>
        <taxon>Aquitalea</taxon>
    </lineage>
</organism>
<dbReference type="PANTHER" id="PTHR34227:SF11">
    <property type="entry name" value="CHAPERONE PROTEIN TORD"/>
    <property type="match status" value="1"/>
</dbReference>
<keyword evidence="3" id="KW-1185">Reference proteome</keyword>
<dbReference type="Proteomes" id="UP000545606">
    <property type="component" value="Unassembled WGS sequence"/>
</dbReference>
<dbReference type="InterPro" id="IPR036386">
    <property type="entry name" value="HscB_C_sf"/>
</dbReference>
<evidence type="ECO:0000256" key="1">
    <source>
        <dbReference type="ARBA" id="ARBA00023186"/>
    </source>
</evidence>
<protein>
    <submittedName>
        <fullName evidence="2">Molecular chaperone TorD</fullName>
    </submittedName>
</protein>
<dbReference type="SUPFAM" id="SSF89155">
    <property type="entry name" value="TorD-like"/>
    <property type="match status" value="1"/>
</dbReference>
<dbReference type="RefSeq" id="WP_181837065.1">
    <property type="nucleotide sequence ID" value="NZ_JACERN010000041.1"/>
</dbReference>
<reference evidence="2 3" key="1">
    <citation type="submission" date="2020-07" db="EMBL/GenBank/DDBJ databases">
        <title>Draft genome sequence of violacein-producing bacteria and related species.</title>
        <authorList>
            <person name="Wilson H.S."/>
            <person name="De Leon M.E."/>
        </authorList>
    </citation>
    <scope>NUCLEOTIDE SEQUENCE [LARGE SCALE GENOMIC DNA]</scope>
    <source>
        <strain evidence="2 3">HSC-21Su07</strain>
    </source>
</reference>
<accession>A0A838YHG3</accession>
<evidence type="ECO:0000313" key="2">
    <source>
        <dbReference type="EMBL" id="MBA4710144.1"/>
    </source>
</evidence>
<dbReference type="InterPro" id="IPR020945">
    <property type="entry name" value="DMSO/NO3_reduct_chaperone"/>
</dbReference>
<proteinExistence type="predicted"/>
<dbReference type="InterPro" id="IPR036411">
    <property type="entry name" value="TorD-like_sf"/>
</dbReference>
<dbReference type="Gene3D" id="1.20.120.1820">
    <property type="match status" value="1"/>
</dbReference>
<dbReference type="Pfam" id="PF02613">
    <property type="entry name" value="Nitrate_red_del"/>
    <property type="match status" value="1"/>
</dbReference>
<dbReference type="InterPro" id="IPR050289">
    <property type="entry name" value="TorD/DmsD_chaperones"/>
</dbReference>
<dbReference type="PANTHER" id="PTHR34227">
    <property type="entry name" value="CHAPERONE PROTEIN YCDY"/>
    <property type="match status" value="1"/>
</dbReference>
<keyword evidence="1" id="KW-0143">Chaperone</keyword>
<dbReference type="Gene3D" id="1.20.1280.20">
    <property type="entry name" value="HscB, C-terminal domain"/>
    <property type="match status" value="1"/>
</dbReference>
<evidence type="ECO:0000313" key="3">
    <source>
        <dbReference type="Proteomes" id="UP000545606"/>
    </source>
</evidence>
<comment type="caution">
    <text evidence="2">The sequence shown here is derived from an EMBL/GenBank/DDBJ whole genome shotgun (WGS) entry which is preliminary data.</text>
</comment>